<dbReference type="Proteomes" id="UP000186922">
    <property type="component" value="Unassembled WGS sequence"/>
</dbReference>
<evidence type="ECO:0000256" key="1">
    <source>
        <dbReference type="SAM" id="SignalP"/>
    </source>
</evidence>
<gene>
    <name evidence="2" type="primary">RvY_04443-1</name>
    <name evidence="2" type="synonym">RvY_04443.1</name>
    <name evidence="2" type="ORF">RvY_04443</name>
</gene>
<reference evidence="2 3" key="1">
    <citation type="journal article" date="2016" name="Nat. Commun.">
        <title>Extremotolerant tardigrade genome and improved radiotolerance of human cultured cells by tardigrade-unique protein.</title>
        <authorList>
            <person name="Hashimoto T."/>
            <person name="Horikawa D.D."/>
            <person name="Saito Y."/>
            <person name="Kuwahara H."/>
            <person name="Kozuka-Hata H."/>
            <person name="Shin-I T."/>
            <person name="Minakuchi Y."/>
            <person name="Ohishi K."/>
            <person name="Motoyama A."/>
            <person name="Aizu T."/>
            <person name="Enomoto A."/>
            <person name="Kondo K."/>
            <person name="Tanaka S."/>
            <person name="Hara Y."/>
            <person name="Koshikawa S."/>
            <person name="Sagara H."/>
            <person name="Miura T."/>
            <person name="Yokobori S."/>
            <person name="Miyagawa K."/>
            <person name="Suzuki Y."/>
            <person name="Kubo T."/>
            <person name="Oyama M."/>
            <person name="Kohara Y."/>
            <person name="Fujiyama A."/>
            <person name="Arakawa K."/>
            <person name="Katayama T."/>
            <person name="Toyoda A."/>
            <person name="Kunieda T."/>
        </authorList>
    </citation>
    <scope>NUCLEOTIDE SEQUENCE [LARGE SCALE GENOMIC DNA]</scope>
    <source>
        <strain evidence="2 3">YOKOZUNA-1</strain>
    </source>
</reference>
<organism evidence="2 3">
    <name type="scientific">Ramazzottius varieornatus</name>
    <name type="common">Water bear</name>
    <name type="synonym">Tardigrade</name>
    <dbReference type="NCBI Taxonomy" id="947166"/>
    <lineage>
        <taxon>Eukaryota</taxon>
        <taxon>Metazoa</taxon>
        <taxon>Ecdysozoa</taxon>
        <taxon>Tardigrada</taxon>
        <taxon>Eutardigrada</taxon>
        <taxon>Parachela</taxon>
        <taxon>Hypsibioidea</taxon>
        <taxon>Ramazzottiidae</taxon>
        <taxon>Ramazzottius</taxon>
    </lineage>
</organism>
<feature type="signal peptide" evidence="1">
    <location>
        <begin position="1"/>
        <end position="24"/>
    </location>
</feature>
<keyword evidence="1" id="KW-0732">Signal</keyword>
<dbReference type="EMBL" id="BDGG01000002">
    <property type="protein sequence ID" value="GAU92350.1"/>
    <property type="molecule type" value="Genomic_DNA"/>
</dbReference>
<dbReference type="AlphaFoldDB" id="A0A1D1UV10"/>
<keyword evidence="3" id="KW-1185">Reference proteome</keyword>
<evidence type="ECO:0000313" key="2">
    <source>
        <dbReference type="EMBL" id="GAU92350.1"/>
    </source>
</evidence>
<protein>
    <submittedName>
        <fullName evidence="2">Uncharacterized protein</fullName>
    </submittedName>
</protein>
<name>A0A1D1UV10_RAMVA</name>
<accession>A0A1D1UV10</accession>
<comment type="caution">
    <text evidence="2">The sequence shown here is derived from an EMBL/GenBank/DDBJ whole genome shotgun (WGS) entry which is preliminary data.</text>
</comment>
<sequence>MVITGIKLTATMGCLLGLLLIADARPAAPVLEASNLNEVSSSAEENVSSPTFQADAVSIMACRLIKSPFGSIQCVECLLSTPLGIRAKTHC</sequence>
<proteinExistence type="predicted"/>
<feature type="chain" id="PRO_5008897634" evidence="1">
    <location>
        <begin position="25"/>
        <end position="91"/>
    </location>
</feature>
<evidence type="ECO:0000313" key="3">
    <source>
        <dbReference type="Proteomes" id="UP000186922"/>
    </source>
</evidence>